<protein>
    <submittedName>
        <fullName evidence="3">Putative viscerotropic leishmaniasis antigen</fullName>
    </submittedName>
</protein>
<evidence type="ECO:0000256" key="1">
    <source>
        <dbReference type="SAM" id="MobiDB-lite"/>
    </source>
</evidence>
<dbReference type="GeneID" id="26904513"/>
<name>A0A0N0VFI1_LEPPY</name>
<organism evidence="3 4">
    <name type="scientific">Leptomonas pyrrhocoris</name>
    <name type="common">Firebug parasite</name>
    <dbReference type="NCBI Taxonomy" id="157538"/>
    <lineage>
        <taxon>Eukaryota</taxon>
        <taxon>Discoba</taxon>
        <taxon>Euglenozoa</taxon>
        <taxon>Kinetoplastea</taxon>
        <taxon>Metakinetoplastina</taxon>
        <taxon>Trypanosomatida</taxon>
        <taxon>Trypanosomatidae</taxon>
        <taxon>Leishmaniinae</taxon>
        <taxon>Leptomonas</taxon>
    </lineage>
</organism>
<keyword evidence="4" id="KW-1185">Reference proteome</keyword>
<evidence type="ECO:0000256" key="2">
    <source>
        <dbReference type="SAM" id="Phobius"/>
    </source>
</evidence>
<keyword evidence="2" id="KW-0812">Transmembrane</keyword>
<dbReference type="RefSeq" id="XP_015659212.1">
    <property type="nucleotide sequence ID" value="XM_015801811.1"/>
</dbReference>
<dbReference type="Proteomes" id="UP000037923">
    <property type="component" value="Unassembled WGS sequence"/>
</dbReference>
<sequence length="388" mass="41808">MYVYMASAAACTAAGTPPGRRRRRVLPSTAAVVVLLVALLLLLFGGHGAAAARGEVPRCHVDYNRFSGKAISKGVWAGLTYDIQFSLGLCTSDPVEGVMSVRLNTRHQNVTGRSGTVSMANLGVVHFALSAATLGPQHFSSQLCYSADNCTALCTAALMGVVDTCKVERTVMPAMILLFWLVPAVICAGFLTTLYVRKRMEEREQALLRLPEGYSRSPRVSPTRRPLRGALSPTRSPSVHSAADEAASVPREGARDTTTSRNRMLAPVSACHDAALVVISVPHADPPPPSHTLSAIAERPQADAHVATSNSKNNAADEERAPREDDFSSEMNEVNSLQLAHTRGPSNVSMREEDIYVDADEHERFLADAPAAEIDRETQAAEERARRI</sequence>
<evidence type="ECO:0000313" key="4">
    <source>
        <dbReference type="Proteomes" id="UP000037923"/>
    </source>
</evidence>
<reference evidence="3 4" key="1">
    <citation type="submission" date="2015-07" db="EMBL/GenBank/DDBJ databases">
        <title>High-quality genome of monoxenous trypanosomatid Leptomonas pyrrhocoris.</title>
        <authorList>
            <person name="Flegontov P."/>
            <person name="Butenko A."/>
            <person name="Firsov S."/>
            <person name="Vlcek C."/>
            <person name="Logacheva M.D."/>
            <person name="Field M."/>
            <person name="Filatov D."/>
            <person name="Flegontova O."/>
            <person name="Gerasimov E."/>
            <person name="Jackson A.P."/>
            <person name="Kelly S."/>
            <person name="Opperdoes F."/>
            <person name="O'Reilly A."/>
            <person name="Votypka J."/>
            <person name="Yurchenko V."/>
            <person name="Lukes J."/>
        </authorList>
    </citation>
    <scope>NUCLEOTIDE SEQUENCE [LARGE SCALE GENOMIC DNA]</scope>
    <source>
        <strain evidence="3">H10</strain>
    </source>
</reference>
<dbReference type="RefSeq" id="XP_015659213.1">
    <property type="nucleotide sequence ID" value="XM_015801812.1"/>
</dbReference>
<dbReference type="EMBL" id="LGTL01000007">
    <property type="protein sequence ID" value="KPA80773.1"/>
    <property type="molecule type" value="Genomic_DNA"/>
</dbReference>
<feature type="region of interest" description="Disordered" evidence="1">
    <location>
        <begin position="301"/>
        <end position="350"/>
    </location>
</feature>
<dbReference type="OrthoDB" id="249886at2759"/>
<dbReference type="VEuPathDB" id="TriTrypDB:LpyrH10_07_0290"/>
<evidence type="ECO:0000313" key="3">
    <source>
        <dbReference type="EMBL" id="KPA80774.1"/>
    </source>
</evidence>
<accession>A0A0N0VFI1</accession>
<keyword evidence="2" id="KW-0472">Membrane</keyword>
<feature type="region of interest" description="Disordered" evidence="1">
    <location>
        <begin position="367"/>
        <end position="388"/>
    </location>
</feature>
<gene>
    <name evidence="3" type="ORF">ABB37_04222</name>
</gene>
<feature type="compositionally biased region" description="Basic and acidic residues" evidence="1">
    <location>
        <begin position="315"/>
        <end position="326"/>
    </location>
</feature>
<comment type="caution">
    <text evidence="3">The sequence shown here is derived from an EMBL/GenBank/DDBJ whole genome shotgun (WGS) entry which is preliminary data.</text>
</comment>
<feature type="compositionally biased region" description="Basic and acidic residues" evidence="1">
    <location>
        <begin position="373"/>
        <end position="388"/>
    </location>
</feature>
<dbReference type="EMBL" id="LGTL01000007">
    <property type="protein sequence ID" value="KPA80774.1"/>
    <property type="molecule type" value="Genomic_DNA"/>
</dbReference>
<proteinExistence type="predicted"/>
<feature type="compositionally biased region" description="Polar residues" evidence="1">
    <location>
        <begin position="329"/>
        <end position="349"/>
    </location>
</feature>
<feature type="transmembrane region" description="Helical" evidence="2">
    <location>
        <begin position="174"/>
        <end position="196"/>
    </location>
</feature>
<feature type="compositionally biased region" description="Low complexity" evidence="1">
    <location>
        <begin position="215"/>
        <end position="224"/>
    </location>
</feature>
<keyword evidence="2" id="KW-1133">Transmembrane helix</keyword>
<feature type="non-terminal residue" evidence="3">
    <location>
        <position position="388"/>
    </location>
</feature>
<dbReference type="AlphaFoldDB" id="A0A0N0VFI1"/>
<feature type="region of interest" description="Disordered" evidence="1">
    <location>
        <begin position="214"/>
        <end position="262"/>
    </location>
</feature>